<gene>
    <name evidence="1" type="ORF">CLIM01_04855</name>
</gene>
<proteinExistence type="predicted"/>
<dbReference type="Proteomes" id="UP001169217">
    <property type="component" value="Unassembled WGS sequence"/>
</dbReference>
<evidence type="ECO:0000313" key="1">
    <source>
        <dbReference type="EMBL" id="KAK0377806.1"/>
    </source>
</evidence>
<keyword evidence="2" id="KW-1185">Reference proteome</keyword>
<accession>A0ABQ9Q2A5</accession>
<organism evidence="1 2">
    <name type="scientific">Colletotrichum limetticola</name>
    <dbReference type="NCBI Taxonomy" id="1209924"/>
    <lineage>
        <taxon>Eukaryota</taxon>
        <taxon>Fungi</taxon>
        <taxon>Dikarya</taxon>
        <taxon>Ascomycota</taxon>
        <taxon>Pezizomycotina</taxon>
        <taxon>Sordariomycetes</taxon>
        <taxon>Hypocreomycetidae</taxon>
        <taxon>Glomerellales</taxon>
        <taxon>Glomerellaceae</taxon>
        <taxon>Colletotrichum</taxon>
        <taxon>Colletotrichum acutatum species complex</taxon>
    </lineage>
</organism>
<dbReference type="EMBL" id="JARUPT010000116">
    <property type="protein sequence ID" value="KAK0377806.1"/>
    <property type="molecule type" value="Genomic_DNA"/>
</dbReference>
<sequence>MAYMGRLARLWFLESLTVNFSCLNAPAPLAPLSFPPSPSNDVRPLRRGFTLAVTGPFGHMRAGNTVNPVPLLGIQDSTRPYSVSQQLRFSIRIQGSRLQPKIQQTNSLIQCSTTCSQRILNSTPLAPAARRISRINPLHVWRSAALPQRNVCYGV</sequence>
<evidence type="ECO:0000313" key="2">
    <source>
        <dbReference type="Proteomes" id="UP001169217"/>
    </source>
</evidence>
<protein>
    <recommendedName>
        <fullName evidence="3">Secreted protein</fullName>
    </recommendedName>
</protein>
<reference evidence="1" key="1">
    <citation type="submission" date="2023-04" db="EMBL/GenBank/DDBJ databases">
        <title>Colletotrichum limetticola genome sequence.</title>
        <authorList>
            <person name="Baroncelli R."/>
        </authorList>
    </citation>
    <scope>NUCLEOTIDE SEQUENCE</scope>
    <source>
        <strain evidence="1">KLA-Anderson</strain>
    </source>
</reference>
<comment type="caution">
    <text evidence="1">The sequence shown here is derived from an EMBL/GenBank/DDBJ whole genome shotgun (WGS) entry which is preliminary data.</text>
</comment>
<name>A0ABQ9Q2A5_9PEZI</name>
<evidence type="ECO:0008006" key="3">
    <source>
        <dbReference type="Google" id="ProtNLM"/>
    </source>
</evidence>